<comment type="function">
    <text evidence="6">Part of the phosphoribosylformylglycinamidine synthase complex involved in the purines biosynthetic pathway. Catalyzes the ATP-dependent conversion of formylglycinamide ribonucleotide (FGAR) and glutamine to yield formylglycinamidine ribonucleotide (FGAM) and glutamate. The FGAM synthase complex is composed of three subunits. PurQ produces an ammonia molecule by converting glutamine to glutamate. PurL transfers the ammonia molecule to FGAR to form FGAM in an ATP-dependent manner. PurS interacts with PurQ and PurL and is thought to assist in the transfer of the ammonia molecule from PurQ to PurL.</text>
</comment>
<keyword evidence="2 6" id="KW-0436">Ligase</keyword>
<keyword evidence="5 6" id="KW-0067">ATP-binding</keyword>
<comment type="subcellular location">
    <subcellularLocation>
        <location evidence="6">Cytoplasm</location>
    </subcellularLocation>
</comment>
<reference evidence="8" key="1">
    <citation type="submission" date="2017-02" db="EMBL/GenBank/DDBJ databases">
        <authorList>
            <person name="Dridi B."/>
        </authorList>
    </citation>
    <scope>NUCLEOTIDE SEQUENCE [LARGE SCALE GENOMIC DNA]</scope>
    <source>
        <strain evidence="8">bH819</strain>
    </source>
</reference>
<dbReference type="PANTHER" id="PTHR34696:SF1">
    <property type="entry name" value="PHOSPHORIBOSYLFORMYLGLYCINAMIDINE SYNTHASE SUBUNIT PURS"/>
    <property type="match status" value="1"/>
</dbReference>
<proteinExistence type="inferred from homology"/>
<evidence type="ECO:0000256" key="6">
    <source>
        <dbReference type="HAMAP-Rule" id="MF_01926"/>
    </source>
</evidence>
<dbReference type="UniPathway" id="UPA00074">
    <property type="reaction ID" value="UER00128"/>
</dbReference>
<gene>
    <name evidence="6" type="primary">purS</name>
    <name evidence="7" type="ORF">FM121_01035</name>
</gene>
<dbReference type="SUPFAM" id="SSF82697">
    <property type="entry name" value="PurS-like"/>
    <property type="match status" value="1"/>
</dbReference>
<dbReference type="EC" id="6.3.5.3" evidence="6"/>
<accession>A0A1X6WK42</accession>
<evidence type="ECO:0000256" key="5">
    <source>
        <dbReference type="ARBA" id="ARBA00022840"/>
    </source>
</evidence>
<comment type="similarity">
    <text evidence="6">Belongs to the PurS family.</text>
</comment>
<dbReference type="HAMAP" id="MF_01926">
    <property type="entry name" value="PurS"/>
    <property type="match status" value="1"/>
</dbReference>
<dbReference type="Gene3D" id="3.30.1280.10">
    <property type="entry name" value="Phosphoribosylformylglycinamidine synthase subunit PurS"/>
    <property type="match status" value="1"/>
</dbReference>
<dbReference type="Pfam" id="PF02700">
    <property type="entry name" value="PurS"/>
    <property type="match status" value="1"/>
</dbReference>
<evidence type="ECO:0000256" key="2">
    <source>
        <dbReference type="ARBA" id="ARBA00022598"/>
    </source>
</evidence>
<dbReference type="EMBL" id="FWFD01000003">
    <property type="protein sequence ID" value="SLM84645.1"/>
    <property type="molecule type" value="Genomic_DNA"/>
</dbReference>
<evidence type="ECO:0000256" key="3">
    <source>
        <dbReference type="ARBA" id="ARBA00022741"/>
    </source>
</evidence>
<dbReference type="InterPro" id="IPR003850">
    <property type="entry name" value="PurS"/>
</dbReference>
<evidence type="ECO:0000313" key="8">
    <source>
        <dbReference type="Proteomes" id="UP000195918"/>
    </source>
</evidence>
<evidence type="ECO:0000313" key="7">
    <source>
        <dbReference type="EMBL" id="SLM84645.1"/>
    </source>
</evidence>
<organism evidence="7 8">
    <name type="scientific">Vagococcus fluvialis bH819</name>
    <dbReference type="NCBI Taxonomy" id="1255619"/>
    <lineage>
        <taxon>Bacteria</taxon>
        <taxon>Bacillati</taxon>
        <taxon>Bacillota</taxon>
        <taxon>Bacilli</taxon>
        <taxon>Lactobacillales</taxon>
        <taxon>Enterococcaceae</taxon>
        <taxon>Vagococcus</taxon>
    </lineage>
</organism>
<dbReference type="RefSeq" id="WP_086950301.1">
    <property type="nucleotide sequence ID" value="NZ_FWFD01000003.1"/>
</dbReference>
<protein>
    <recommendedName>
        <fullName evidence="6">Phosphoribosylformylglycinamidine synthase subunit PurS</fullName>
        <shortName evidence="6">FGAM synthase</shortName>
        <ecNumber evidence="6">6.3.5.3</ecNumber>
    </recommendedName>
    <alternativeName>
        <fullName evidence="6">Formylglycinamide ribonucleotide amidotransferase subunit III</fullName>
        <shortName evidence="6">FGAR amidotransferase III</shortName>
        <shortName evidence="6">FGAR-AT III</shortName>
    </alternativeName>
    <alternativeName>
        <fullName evidence="6">Phosphoribosylformylglycinamidine synthase subunit III</fullName>
    </alternativeName>
</protein>
<dbReference type="AlphaFoldDB" id="A0A1X6WK42"/>
<keyword evidence="1 6" id="KW-0963">Cytoplasm</keyword>
<dbReference type="NCBIfam" id="NF004630">
    <property type="entry name" value="PRK05974.1"/>
    <property type="match status" value="1"/>
</dbReference>
<dbReference type="OrthoDB" id="9799101at2"/>
<evidence type="ECO:0000256" key="4">
    <source>
        <dbReference type="ARBA" id="ARBA00022755"/>
    </source>
</evidence>
<dbReference type="PANTHER" id="PTHR34696">
    <property type="entry name" value="PHOSPHORIBOSYLFORMYLGLYCINAMIDINE SYNTHASE SUBUNIT PURS"/>
    <property type="match status" value="1"/>
</dbReference>
<keyword evidence="3 6" id="KW-0547">Nucleotide-binding</keyword>
<dbReference type="GO" id="GO:0006189">
    <property type="term" value="P:'de novo' IMP biosynthetic process"/>
    <property type="evidence" value="ECO:0007669"/>
    <property type="project" value="UniProtKB-UniRule"/>
</dbReference>
<dbReference type="NCBIfam" id="TIGR00302">
    <property type="entry name" value="phosphoribosylformylglycinamidine synthase subunit PurS"/>
    <property type="match status" value="1"/>
</dbReference>
<comment type="subunit">
    <text evidence="6">Part of the FGAM synthase complex composed of 1 PurL, 1 PurQ and 2 PurS subunits.</text>
</comment>
<dbReference type="Proteomes" id="UP000195918">
    <property type="component" value="Unassembled WGS sequence"/>
</dbReference>
<dbReference type="GO" id="GO:0004642">
    <property type="term" value="F:phosphoribosylformylglycinamidine synthase activity"/>
    <property type="evidence" value="ECO:0007669"/>
    <property type="project" value="UniProtKB-UniRule"/>
</dbReference>
<dbReference type="GO" id="GO:0005524">
    <property type="term" value="F:ATP binding"/>
    <property type="evidence" value="ECO:0007669"/>
    <property type="project" value="UniProtKB-UniRule"/>
</dbReference>
<dbReference type="GO" id="GO:0005737">
    <property type="term" value="C:cytoplasm"/>
    <property type="evidence" value="ECO:0007669"/>
    <property type="project" value="UniProtKB-SubCell"/>
</dbReference>
<dbReference type="InterPro" id="IPR036604">
    <property type="entry name" value="PurS-like_sf"/>
</dbReference>
<evidence type="ECO:0000256" key="1">
    <source>
        <dbReference type="ARBA" id="ARBA00022490"/>
    </source>
</evidence>
<comment type="catalytic activity">
    <reaction evidence="6">
        <text>N(2)-formyl-N(1)-(5-phospho-beta-D-ribosyl)glycinamide + L-glutamine + ATP + H2O = 2-formamido-N(1)-(5-O-phospho-beta-D-ribosyl)acetamidine + L-glutamate + ADP + phosphate + H(+)</text>
        <dbReference type="Rhea" id="RHEA:17129"/>
        <dbReference type="ChEBI" id="CHEBI:15377"/>
        <dbReference type="ChEBI" id="CHEBI:15378"/>
        <dbReference type="ChEBI" id="CHEBI:29985"/>
        <dbReference type="ChEBI" id="CHEBI:30616"/>
        <dbReference type="ChEBI" id="CHEBI:43474"/>
        <dbReference type="ChEBI" id="CHEBI:58359"/>
        <dbReference type="ChEBI" id="CHEBI:147286"/>
        <dbReference type="ChEBI" id="CHEBI:147287"/>
        <dbReference type="ChEBI" id="CHEBI:456216"/>
        <dbReference type="EC" id="6.3.5.3"/>
    </reaction>
</comment>
<comment type="pathway">
    <text evidence="6">Purine metabolism; IMP biosynthesis via de novo pathway; 5-amino-1-(5-phospho-D-ribosyl)imidazole from N(2)-formyl-N(1)-(5-phospho-D-ribosyl)glycinamide: step 1/2.</text>
</comment>
<name>A0A1X6WK42_9ENTE</name>
<keyword evidence="4 6" id="KW-0658">Purine biosynthesis</keyword>
<keyword evidence="8" id="KW-1185">Reference proteome</keyword>
<sequence>MFKVRVYVSYKESVLDPQAEVIEGAITRLGYENISDLKLGKFFDFDVKAETEQEAVETAEKISDQLLANINMESFRVQVLEAK</sequence>